<dbReference type="InterPro" id="IPR006342">
    <property type="entry name" value="FkbM_mtfrase"/>
</dbReference>
<keyword evidence="2" id="KW-0489">Methyltransferase</keyword>
<dbReference type="PANTHER" id="PTHR34203">
    <property type="entry name" value="METHYLTRANSFERASE, FKBM FAMILY PROTEIN"/>
    <property type="match status" value="1"/>
</dbReference>
<dbReference type="Gene3D" id="3.40.50.150">
    <property type="entry name" value="Vaccinia Virus protein VP39"/>
    <property type="match status" value="1"/>
</dbReference>
<evidence type="ECO:0000259" key="1">
    <source>
        <dbReference type="Pfam" id="PF05050"/>
    </source>
</evidence>
<dbReference type="InterPro" id="IPR052514">
    <property type="entry name" value="SAM-dependent_MTase"/>
</dbReference>
<feature type="domain" description="Methyltransferase FkbM" evidence="1">
    <location>
        <begin position="54"/>
        <end position="220"/>
    </location>
</feature>
<evidence type="ECO:0000313" key="2">
    <source>
        <dbReference type="EMBL" id="CAB4158056.1"/>
    </source>
</evidence>
<dbReference type="PANTHER" id="PTHR34203:SF15">
    <property type="entry name" value="SLL1173 PROTEIN"/>
    <property type="match status" value="1"/>
</dbReference>
<dbReference type="InterPro" id="IPR029063">
    <property type="entry name" value="SAM-dependent_MTases_sf"/>
</dbReference>
<name>A0A6J5NJZ9_9CAUD</name>
<dbReference type="SUPFAM" id="SSF53335">
    <property type="entry name" value="S-adenosyl-L-methionine-dependent methyltransferases"/>
    <property type="match status" value="1"/>
</dbReference>
<gene>
    <name evidence="2" type="ORF">UFOVP694_124</name>
</gene>
<dbReference type="NCBIfam" id="TIGR01444">
    <property type="entry name" value="fkbM_fam"/>
    <property type="match status" value="1"/>
</dbReference>
<sequence>MTEMVEVVINGEFKIVLPQHRADRPEWYEPEGWEKIRTKSMFDNIGKNDVVYYVGAEEGEFPALCQMWGARVVLFEPNPQVWSHYPVLWSANKLEPPIATIAAFASDTNNDKAEIYINGFPPVSNEDLNKAHGFKELYLEGDSYGQITIDSLVYDHKLEAPTAISIDVEGSEWKVLKGSERVLREHKPKIWLSGHPEFMFHQFGEYLSEVRHWIKSLGYKETLLDYQHEVHLFYE</sequence>
<keyword evidence="2" id="KW-0808">Transferase</keyword>
<reference evidence="2" key="1">
    <citation type="submission" date="2020-04" db="EMBL/GenBank/DDBJ databases">
        <authorList>
            <person name="Chiriac C."/>
            <person name="Salcher M."/>
            <person name="Ghai R."/>
            <person name="Kavagutti S V."/>
        </authorList>
    </citation>
    <scope>NUCLEOTIDE SEQUENCE</scope>
</reference>
<dbReference type="Pfam" id="PF05050">
    <property type="entry name" value="Methyltransf_21"/>
    <property type="match status" value="1"/>
</dbReference>
<proteinExistence type="predicted"/>
<dbReference type="GO" id="GO:0008168">
    <property type="term" value="F:methyltransferase activity"/>
    <property type="evidence" value="ECO:0007669"/>
    <property type="project" value="UniProtKB-KW"/>
</dbReference>
<protein>
    <submittedName>
        <fullName evidence="2">FkbM_fam, methyltransferase, FkbM family</fullName>
    </submittedName>
</protein>
<accession>A0A6J5NJZ9</accession>
<dbReference type="GO" id="GO:0032259">
    <property type="term" value="P:methylation"/>
    <property type="evidence" value="ECO:0007669"/>
    <property type="project" value="UniProtKB-KW"/>
</dbReference>
<organism evidence="2">
    <name type="scientific">uncultured Caudovirales phage</name>
    <dbReference type="NCBI Taxonomy" id="2100421"/>
    <lineage>
        <taxon>Viruses</taxon>
        <taxon>Duplodnaviria</taxon>
        <taxon>Heunggongvirae</taxon>
        <taxon>Uroviricota</taxon>
        <taxon>Caudoviricetes</taxon>
        <taxon>Peduoviridae</taxon>
        <taxon>Maltschvirus</taxon>
        <taxon>Maltschvirus maltsch</taxon>
    </lineage>
</organism>
<dbReference type="EMBL" id="LR796651">
    <property type="protein sequence ID" value="CAB4158056.1"/>
    <property type="molecule type" value="Genomic_DNA"/>
</dbReference>